<dbReference type="PANTHER" id="PTHR46601">
    <property type="entry name" value="ULP_PROTEASE DOMAIN-CONTAINING PROTEIN"/>
    <property type="match status" value="1"/>
</dbReference>
<proteinExistence type="predicted"/>
<protein>
    <submittedName>
        <fullName evidence="1">Uncharacterized protein</fullName>
    </submittedName>
</protein>
<comment type="caution">
    <text evidence="1">The sequence shown here is derived from an EMBL/GenBank/DDBJ whole genome shotgun (WGS) entry which is preliminary data.</text>
</comment>
<accession>A0A7J6CFS8</accession>
<dbReference type="AlphaFoldDB" id="A0A7J6CFS8"/>
<sequence length="237" mass="27083">MNPVLNYLQATYPHVSVLHFLSDGPCTQYKQKGNFFLFSTELTRRGLKGGTWNIFEASHGKGAPDGDGGTLKRTADKLVTNGRDIPDAHELYKALTETSTTVKLFYVAAEAVEQAMERMPGQIPPVPSTMKTHQVVTFTPGEILYREVSCMCSTQKQLRCQCFNKQHFTFNKTAQKVPTEAIDWESGNLIGKWFFWPPRDDFLWYLFDDVLKIIQAPQPVTSRHMEIQKDVWMRLSQ</sequence>
<dbReference type="EMBL" id="JAAMOB010000013">
    <property type="protein sequence ID" value="KAF4105445.1"/>
    <property type="molecule type" value="Genomic_DNA"/>
</dbReference>
<keyword evidence="2" id="KW-1185">Reference proteome</keyword>
<dbReference type="PANTHER" id="PTHR46601:SF1">
    <property type="entry name" value="ADF-H DOMAIN-CONTAINING PROTEIN"/>
    <property type="match status" value="1"/>
</dbReference>
<reference evidence="1 2" key="1">
    <citation type="submission" date="2020-04" db="EMBL/GenBank/DDBJ databases">
        <title>Chromosome-level genome assembly of a cyprinid fish Onychostoma macrolepis by integration of Nanopore Sequencing, Bionano and Hi-C technology.</title>
        <authorList>
            <person name="Wang D."/>
        </authorList>
    </citation>
    <scope>NUCLEOTIDE SEQUENCE [LARGE SCALE GENOMIC DNA]</scope>
    <source>
        <strain evidence="1">SWU-2019</strain>
        <tissue evidence="1">Muscle</tissue>
    </source>
</reference>
<gene>
    <name evidence="1" type="ORF">G5714_013107</name>
</gene>
<name>A0A7J6CFS8_9TELE</name>
<evidence type="ECO:0000313" key="1">
    <source>
        <dbReference type="EMBL" id="KAF4105445.1"/>
    </source>
</evidence>
<organism evidence="1 2">
    <name type="scientific">Onychostoma macrolepis</name>
    <dbReference type="NCBI Taxonomy" id="369639"/>
    <lineage>
        <taxon>Eukaryota</taxon>
        <taxon>Metazoa</taxon>
        <taxon>Chordata</taxon>
        <taxon>Craniata</taxon>
        <taxon>Vertebrata</taxon>
        <taxon>Euteleostomi</taxon>
        <taxon>Actinopterygii</taxon>
        <taxon>Neopterygii</taxon>
        <taxon>Teleostei</taxon>
        <taxon>Ostariophysi</taxon>
        <taxon>Cypriniformes</taxon>
        <taxon>Cyprinidae</taxon>
        <taxon>Acrossocheilinae</taxon>
        <taxon>Onychostoma</taxon>
    </lineage>
</organism>
<evidence type="ECO:0000313" key="2">
    <source>
        <dbReference type="Proteomes" id="UP000579812"/>
    </source>
</evidence>
<dbReference type="Proteomes" id="UP000579812">
    <property type="component" value="Unassembled WGS sequence"/>
</dbReference>